<keyword evidence="3" id="KW-1185">Reference proteome</keyword>
<dbReference type="STRING" id="1300350.Z948_3378"/>
<evidence type="ECO:0008006" key="4">
    <source>
        <dbReference type="Google" id="ProtNLM"/>
    </source>
</evidence>
<name>A0A073IDR7_9RHOB</name>
<protein>
    <recommendedName>
        <fullName evidence="4">Tat pathway signal sequence domain protein</fullName>
    </recommendedName>
</protein>
<accession>A0A073IDR7</accession>
<comment type="caution">
    <text evidence="2">The sequence shown here is derived from an EMBL/GenBank/DDBJ whole genome shotgun (WGS) entry which is preliminary data.</text>
</comment>
<dbReference type="OrthoDB" id="7707524at2"/>
<dbReference type="EMBL" id="JAMC01000006">
    <property type="protein sequence ID" value="KEJ88493.1"/>
    <property type="molecule type" value="Genomic_DNA"/>
</dbReference>
<keyword evidence="1" id="KW-0732">Signal</keyword>
<evidence type="ECO:0000313" key="2">
    <source>
        <dbReference type="EMBL" id="KEJ88493.1"/>
    </source>
</evidence>
<dbReference type="AlphaFoldDB" id="A0A073IDR7"/>
<evidence type="ECO:0000313" key="3">
    <source>
        <dbReference type="Proteomes" id="UP000027734"/>
    </source>
</evidence>
<feature type="signal peptide" evidence="1">
    <location>
        <begin position="1"/>
        <end position="22"/>
    </location>
</feature>
<gene>
    <name evidence="2" type="ORF">DSW25_15505</name>
</gene>
<proteinExistence type="predicted"/>
<organism evidence="2 3">
    <name type="scientific">Sulfitobacter donghicola DSW-25 = KCTC 12864 = JCM 14565</name>
    <dbReference type="NCBI Taxonomy" id="1300350"/>
    <lineage>
        <taxon>Bacteria</taxon>
        <taxon>Pseudomonadati</taxon>
        <taxon>Pseudomonadota</taxon>
        <taxon>Alphaproteobacteria</taxon>
        <taxon>Rhodobacterales</taxon>
        <taxon>Roseobacteraceae</taxon>
        <taxon>Sulfitobacter</taxon>
    </lineage>
</organism>
<reference evidence="2 3" key="1">
    <citation type="submission" date="2014-01" db="EMBL/GenBank/DDBJ databases">
        <title>Sulfitobacter donghicola JCM 14565 Genome Sequencing.</title>
        <authorList>
            <person name="Lai Q."/>
            <person name="Hong Z."/>
        </authorList>
    </citation>
    <scope>NUCLEOTIDE SEQUENCE [LARGE SCALE GENOMIC DNA]</scope>
    <source>
        <strain evidence="2 3">JCM 14565</strain>
    </source>
</reference>
<evidence type="ECO:0000256" key="1">
    <source>
        <dbReference type="SAM" id="SignalP"/>
    </source>
</evidence>
<dbReference type="eggNOG" id="ENOG50330WR">
    <property type="taxonomic scope" value="Bacteria"/>
</dbReference>
<feature type="chain" id="PRO_5001689508" description="Tat pathway signal sequence domain protein" evidence="1">
    <location>
        <begin position="23"/>
        <end position="143"/>
    </location>
</feature>
<sequence length="143" mass="15458">MKRFGFSCFATVMAMTAFPLFAQETDISGKISVELNAAQTTEGACTLTFMITNGLKSEVERAVYETVLFDKNGQVNRLTLFDFGTLPAARPRVRQFSVPQVTCDQLGRVLLNGAHACTAEGLADDICSTAVVPSSRIEIEVLG</sequence>
<dbReference type="Proteomes" id="UP000027734">
    <property type="component" value="Unassembled WGS sequence"/>
</dbReference>